<evidence type="ECO:0000313" key="8">
    <source>
        <dbReference type="Proteomes" id="UP001240236"/>
    </source>
</evidence>
<dbReference type="Pfam" id="PF01555">
    <property type="entry name" value="N6_N4_Mtase"/>
    <property type="match status" value="1"/>
</dbReference>
<evidence type="ECO:0000256" key="5">
    <source>
        <dbReference type="SAM" id="MobiDB-lite"/>
    </source>
</evidence>
<dbReference type="InterPro" id="IPR002295">
    <property type="entry name" value="N4/N6-MTase_EcoPI_Mod-like"/>
</dbReference>
<evidence type="ECO:0000256" key="2">
    <source>
        <dbReference type="ARBA" id="ARBA00022603"/>
    </source>
</evidence>
<evidence type="ECO:0000259" key="6">
    <source>
        <dbReference type="Pfam" id="PF01555"/>
    </source>
</evidence>
<keyword evidence="4" id="KW-0949">S-adenosyl-L-methionine</keyword>
<keyword evidence="2 7" id="KW-0489">Methyltransferase</keyword>
<feature type="domain" description="DNA methylase N-4/N-6" evidence="6">
    <location>
        <begin position="85"/>
        <end position="379"/>
    </location>
</feature>
<dbReference type="RefSeq" id="WP_307244676.1">
    <property type="nucleotide sequence ID" value="NZ_JAUSUZ010000001.1"/>
</dbReference>
<dbReference type="GO" id="GO:0032259">
    <property type="term" value="P:methylation"/>
    <property type="evidence" value="ECO:0007669"/>
    <property type="project" value="UniProtKB-KW"/>
</dbReference>
<dbReference type="GO" id="GO:0008170">
    <property type="term" value="F:N-methyltransferase activity"/>
    <property type="evidence" value="ECO:0007669"/>
    <property type="project" value="InterPro"/>
</dbReference>
<dbReference type="PROSITE" id="PS00092">
    <property type="entry name" value="N6_MTASE"/>
    <property type="match status" value="1"/>
</dbReference>
<keyword evidence="3 7" id="KW-0808">Transferase</keyword>
<keyword evidence="8" id="KW-1185">Reference proteome</keyword>
<reference evidence="7 8" key="1">
    <citation type="submission" date="2023-07" db="EMBL/GenBank/DDBJ databases">
        <title>Sequencing the genomes of 1000 actinobacteria strains.</title>
        <authorList>
            <person name="Klenk H.-P."/>
        </authorList>
    </citation>
    <scope>NUCLEOTIDE SEQUENCE [LARGE SCALE GENOMIC DNA]</scope>
    <source>
        <strain evidence="7 8">DSM 44709</strain>
    </source>
</reference>
<dbReference type="InterPro" id="IPR002941">
    <property type="entry name" value="DNA_methylase_N4/N6"/>
</dbReference>
<dbReference type="GO" id="GO:0009007">
    <property type="term" value="F:site-specific DNA-methyltransferase (adenine-specific) activity"/>
    <property type="evidence" value="ECO:0007669"/>
    <property type="project" value="UniProtKB-EC"/>
</dbReference>
<comment type="similarity">
    <text evidence="1">Belongs to the N(4)/N(6)-methyltransferase family.</text>
</comment>
<accession>A0AAE3W424</accession>
<organism evidence="7 8">
    <name type="scientific">Catenuloplanes indicus</name>
    <dbReference type="NCBI Taxonomy" id="137267"/>
    <lineage>
        <taxon>Bacteria</taxon>
        <taxon>Bacillati</taxon>
        <taxon>Actinomycetota</taxon>
        <taxon>Actinomycetes</taxon>
        <taxon>Micromonosporales</taxon>
        <taxon>Micromonosporaceae</taxon>
        <taxon>Catenuloplanes</taxon>
    </lineage>
</organism>
<dbReference type="PRINTS" id="PR00506">
    <property type="entry name" value="D21N6MTFRASE"/>
</dbReference>
<feature type="region of interest" description="Disordered" evidence="5">
    <location>
        <begin position="209"/>
        <end position="233"/>
    </location>
</feature>
<dbReference type="Proteomes" id="UP001240236">
    <property type="component" value="Unassembled WGS sequence"/>
</dbReference>
<comment type="caution">
    <text evidence="7">The sequence shown here is derived from an EMBL/GenBank/DDBJ whole genome shotgun (WGS) entry which is preliminary data.</text>
</comment>
<evidence type="ECO:0000256" key="1">
    <source>
        <dbReference type="ARBA" id="ARBA00006594"/>
    </source>
</evidence>
<dbReference type="InterPro" id="IPR029063">
    <property type="entry name" value="SAM-dependent_MTases_sf"/>
</dbReference>
<proteinExistence type="inferred from homology"/>
<evidence type="ECO:0000256" key="3">
    <source>
        <dbReference type="ARBA" id="ARBA00022679"/>
    </source>
</evidence>
<dbReference type="AlphaFoldDB" id="A0AAE3W424"/>
<dbReference type="InterPro" id="IPR002052">
    <property type="entry name" value="DNA_methylase_N6_adenine_CS"/>
</dbReference>
<name>A0AAE3W424_9ACTN</name>
<gene>
    <name evidence="7" type="ORF">J2S42_006112</name>
</gene>
<protein>
    <submittedName>
        <fullName evidence="7">Adenine-specific DNA-methyltransferase</fullName>
        <ecNumber evidence="7">2.1.1.72</ecNumber>
    </submittedName>
</protein>
<dbReference type="EMBL" id="JAUSUZ010000001">
    <property type="protein sequence ID" value="MDQ0369443.1"/>
    <property type="molecule type" value="Genomic_DNA"/>
</dbReference>
<dbReference type="GO" id="GO:0003677">
    <property type="term" value="F:DNA binding"/>
    <property type="evidence" value="ECO:0007669"/>
    <property type="project" value="InterPro"/>
</dbReference>
<sequence length="586" mass="63509">MSGRLHLSWVHRDRALLCDGNGGYSWVDPGDPRLAEVRLLGETARVGEVTGGPRDNLLIQGDCRDALRALTRIPEWAPAYRGAAKLVYLDPPFNTGQTFAQYDDGLDHSIWLAMMRERLLLARDLLAPDGSLWVHLDDAESAYCKVLLDEVLGRSAFVGTVVWEKDRGRRNDTDLSSAHDYIHVYAPSGPGWRTVRNLLPRTALVDGRYRNPDGDPRGPWLQGDNGTAKSGSERNRFAVELPSGRVVRPPAGSYWRFSPATLDRARAEGRVWFGRTGDSLPVIKRYRHEVQPGLVPRTWWPADEVGTNQDAKRDHLRRLFPGAEPFATPKPEPLLRRIIEIATCPGDLVVDGFAGSGTTAAVAHKLGRRWVAVEQSAATVAAFTLPRLRTVVDGADPGGVTRDEIVSPAEPLPDGVTPAEVAAARRTVAALAGAGLLDGVGADALGVLHRRLGHASRTRRTVVREWSGGGGFRALAVAPARYALAGGRLLLDALPPEFVAAQLGFRVLPHGPFSGVRGRTRLAVADGVVDDRVAADAVAALRADETVTIVGRAVLPGTAALLRTLRPGSRVLKAPDDLLRHRRVTR</sequence>
<dbReference type="EC" id="2.1.1.72" evidence="7"/>
<dbReference type="Gene3D" id="3.40.50.150">
    <property type="entry name" value="Vaccinia Virus protein VP39"/>
    <property type="match status" value="1"/>
</dbReference>
<dbReference type="SUPFAM" id="SSF53335">
    <property type="entry name" value="S-adenosyl-L-methionine-dependent methyltransferases"/>
    <property type="match status" value="1"/>
</dbReference>
<evidence type="ECO:0000313" key="7">
    <source>
        <dbReference type="EMBL" id="MDQ0369443.1"/>
    </source>
</evidence>
<evidence type="ECO:0000256" key="4">
    <source>
        <dbReference type="ARBA" id="ARBA00022691"/>
    </source>
</evidence>